<dbReference type="AlphaFoldDB" id="A0AAE1SKW1"/>
<sequence>MAFSLSQEFCIASIISLSMQPISPFMPIADSMQEDPLSIANSSSNSQTVCSSQSQWRRESALLKYLRIEARPAQLRNPRLIGSSFNQLLTRQFSEEVRGSFLDKDEVEIASSIASKISRKLILLSDNNTGNGQKKKIDLYAHVKSEGKIKEDEEVSQAEACKAIVGPSNAARPRARSRKAPVAPETPPKSRGRTRKKTSAPKAPLKLSGRSRNEPTITGSPKPRGRPRKEPEVVATPTSNAFAGTRRQVVVPLLLYQEEKLRVHLLTLIKDLRQLYKGKPCYTRSMFEGIRREKMNKTTTSKGNASLGYNNVRCYQSEPKRLVSKEIEQIERKFFSIATRHSRSLKNRILNGTRTARISNGGTSIAASQTTAAARSSNAGPIVGPSNAARPRGRSRKAPVAPETPPKSRGRTRKKTSAPKAPLKLSGRSRNEPTITGSPKPRGRPRKEPEVVATPTSNAFAGTRRQVVVPLLLYQEEKARVHLLTLIKDLRQLGMRVFVALKVASSHGSKDDL</sequence>
<feature type="region of interest" description="Disordered" evidence="1">
    <location>
        <begin position="164"/>
        <end position="235"/>
    </location>
</feature>
<gene>
    <name evidence="2" type="ORF">RND71_010996</name>
</gene>
<evidence type="ECO:0000313" key="3">
    <source>
        <dbReference type="Proteomes" id="UP001291623"/>
    </source>
</evidence>
<feature type="compositionally biased region" description="Basic residues" evidence="1">
    <location>
        <begin position="408"/>
        <end position="417"/>
    </location>
</feature>
<dbReference type="EMBL" id="JAVYJV010000005">
    <property type="protein sequence ID" value="KAK4371521.1"/>
    <property type="molecule type" value="Genomic_DNA"/>
</dbReference>
<dbReference type="GO" id="GO:0003677">
    <property type="term" value="F:DNA binding"/>
    <property type="evidence" value="ECO:0007669"/>
    <property type="project" value="InterPro"/>
</dbReference>
<feature type="region of interest" description="Disordered" evidence="1">
    <location>
        <begin position="358"/>
        <end position="457"/>
    </location>
</feature>
<organism evidence="2 3">
    <name type="scientific">Anisodus tanguticus</name>
    <dbReference type="NCBI Taxonomy" id="243964"/>
    <lineage>
        <taxon>Eukaryota</taxon>
        <taxon>Viridiplantae</taxon>
        <taxon>Streptophyta</taxon>
        <taxon>Embryophyta</taxon>
        <taxon>Tracheophyta</taxon>
        <taxon>Spermatophyta</taxon>
        <taxon>Magnoliopsida</taxon>
        <taxon>eudicotyledons</taxon>
        <taxon>Gunneridae</taxon>
        <taxon>Pentapetalae</taxon>
        <taxon>asterids</taxon>
        <taxon>lamiids</taxon>
        <taxon>Solanales</taxon>
        <taxon>Solanaceae</taxon>
        <taxon>Solanoideae</taxon>
        <taxon>Hyoscyameae</taxon>
        <taxon>Anisodus</taxon>
    </lineage>
</organism>
<reference evidence="2" key="1">
    <citation type="submission" date="2023-12" db="EMBL/GenBank/DDBJ databases">
        <title>Genome assembly of Anisodus tanguticus.</title>
        <authorList>
            <person name="Wang Y.-J."/>
        </authorList>
    </citation>
    <scope>NUCLEOTIDE SEQUENCE</scope>
    <source>
        <strain evidence="2">KB-2021</strain>
        <tissue evidence="2">Leaf</tissue>
    </source>
</reference>
<evidence type="ECO:0000313" key="2">
    <source>
        <dbReference type="EMBL" id="KAK4371521.1"/>
    </source>
</evidence>
<dbReference type="SMART" id="SM00384">
    <property type="entry name" value="AT_hook"/>
    <property type="match status" value="6"/>
</dbReference>
<protein>
    <submittedName>
        <fullName evidence="2">Uncharacterized protein</fullName>
    </submittedName>
</protein>
<feature type="compositionally biased region" description="Low complexity" evidence="1">
    <location>
        <begin position="363"/>
        <end position="379"/>
    </location>
</feature>
<accession>A0AAE1SKW1</accession>
<evidence type="ECO:0000256" key="1">
    <source>
        <dbReference type="SAM" id="MobiDB-lite"/>
    </source>
</evidence>
<dbReference type="InterPro" id="IPR017956">
    <property type="entry name" value="AT_hook_DNA-bd_motif"/>
</dbReference>
<feature type="compositionally biased region" description="Basic residues" evidence="1">
    <location>
        <begin position="190"/>
        <end position="199"/>
    </location>
</feature>
<keyword evidence="3" id="KW-1185">Reference proteome</keyword>
<dbReference type="PRINTS" id="PR00929">
    <property type="entry name" value="ATHOOK"/>
</dbReference>
<proteinExistence type="predicted"/>
<comment type="caution">
    <text evidence="2">The sequence shown here is derived from an EMBL/GenBank/DDBJ whole genome shotgun (WGS) entry which is preliminary data.</text>
</comment>
<dbReference type="Proteomes" id="UP001291623">
    <property type="component" value="Unassembled WGS sequence"/>
</dbReference>
<name>A0AAE1SKW1_9SOLA</name>